<organism evidence="5 6">
    <name type="scientific">Azospirillum lipoferum</name>
    <dbReference type="NCBI Taxonomy" id="193"/>
    <lineage>
        <taxon>Bacteria</taxon>
        <taxon>Pseudomonadati</taxon>
        <taxon>Pseudomonadota</taxon>
        <taxon>Alphaproteobacteria</taxon>
        <taxon>Rhodospirillales</taxon>
        <taxon>Azospirillaceae</taxon>
        <taxon>Azospirillum</taxon>
    </lineage>
</organism>
<keyword evidence="2" id="KW-0789">Thiol protease inhibitor</keyword>
<dbReference type="Gene3D" id="1.10.10.2910">
    <property type="match status" value="1"/>
</dbReference>
<dbReference type="Pfam" id="PF09394">
    <property type="entry name" value="Inhibitor_I42"/>
    <property type="match status" value="1"/>
</dbReference>
<evidence type="ECO:0000259" key="3">
    <source>
        <dbReference type="Pfam" id="PF06114"/>
    </source>
</evidence>
<evidence type="ECO:0000259" key="4">
    <source>
        <dbReference type="Pfam" id="PF09394"/>
    </source>
</evidence>
<dbReference type="SUPFAM" id="SSF141066">
    <property type="entry name" value="ICP-like"/>
    <property type="match status" value="1"/>
</dbReference>
<keyword evidence="1" id="KW-0646">Protease inhibitor</keyword>
<dbReference type="InterPro" id="IPR052345">
    <property type="entry name" value="Rad_response_metalloprotease"/>
</dbReference>
<dbReference type="GO" id="GO:0004869">
    <property type="term" value="F:cysteine-type endopeptidase inhibitor activity"/>
    <property type="evidence" value="ECO:0007669"/>
    <property type="project" value="UniProtKB-KW"/>
</dbReference>
<dbReference type="PANTHER" id="PTHR43236">
    <property type="entry name" value="ANTITOXIN HIGA1"/>
    <property type="match status" value="1"/>
</dbReference>
<evidence type="ECO:0000313" key="5">
    <source>
        <dbReference type="EMBL" id="KAA0591993.1"/>
    </source>
</evidence>
<evidence type="ECO:0000256" key="2">
    <source>
        <dbReference type="ARBA" id="ARBA00022704"/>
    </source>
</evidence>
<name>A0A5A9GC26_AZOLI</name>
<dbReference type="AlphaFoldDB" id="A0A5A9GC26"/>
<reference evidence="5 6" key="1">
    <citation type="submission" date="2019-08" db="EMBL/GenBank/DDBJ databases">
        <authorList>
            <person name="Grouzdev D."/>
            <person name="Tikhonova E."/>
            <person name="Kravchenko I."/>
        </authorList>
    </citation>
    <scope>NUCLEOTIDE SEQUENCE [LARGE SCALE GENOMIC DNA]</scope>
    <source>
        <strain evidence="5 6">59b</strain>
    </source>
</reference>
<evidence type="ECO:0000256" key="1">
    <source>
        <dbReference type="ARBA" id="ARBA00022690"/>
    </source>
</evidence>
<dbReference type="Proteomes" id="UP000324927">
    <property type="component" value="Unassembled WGS sequence"/>
</dbReference>
<feature type="domain" description="IrrE N-terminal-like" evidence="3">
    <location>
        <begin position="62"/>
        <end position="173"/>
    </location>
</feature>
<evidence type="ECO:0000313" key="6">
    <source>
        <dbReference type="Proteomes" id="UP000324927"/>
    </source>
</evidence>
<protein>
    <submittedName>
        <fullName evidence="5">ImmA/IrrE family metallo-endopeptidase</fullName>
    </submittedName>
</protein>
<feature type="domain" description="Proteinase inhibitor I42 chagasin" evidence="4">
    <location>
        <begin position="231"/>
        <end position="313"/>
    </location>
</feature>
<accession>A0A5A9GC26</accession>
<dbReference type="Gene3D" id="2.60.40.2020">
    <property type="match status" value="1"/>
</dbReference>
<dbReference type="InterPro" id="IPR036331">
    <property type="entry name" value="Chagasin-like_sf"/>
</dbReference>
<dbReference type="InterPro" id="IPR018990">
    <property type="entry name" value="Prot_inh_I42_chagasin"/>
</dbReference>
<dbReference type="InterPro" id="IPR010359">
    <property type="entry name" value="IrrE_HExxH"/>
</dbReference>
<keyword evidence="6" id="KW-1185">Reference proteome</keyword>
<gene>
    <name evidence="5" type="ORF">FZ942_29270</name>
</gene>
<dbReference type="PANTHER" id="PTHR43236:SF1">
    <property type="entry name" value="BLL7220 PROTEIN"/>
    <property type="match status" value="1"/>
</dbReference>
<proteinExistence type="predicted"/>
<comment type="caution">
    <text evidence="5">The sequence shown here is derived from an EMBL/GenBank/DDBJ whole genome shotgun (WGS) entry which is preliminary data.</text>
</comment>
<dbReference type="Pfam" id="PF06114">
    <property type="entry name" value="Peptidase_M78"/>
    <property type="match status" value="1"/>
</dbReference>
<dbReference type="OrthoDB" id="9794834at2"/>
<sequence length="334" mass="37388">MMTNFRDAILSGTKAAAKLHREFHHADAVKALGGGVDVFGATINLGAVLIFRPLEGLLGACIPGQNPGVMISTQRALRIQRFTGAHELGHVVMRHELKIDGEEILARAPSQGGYDLQEIEADAFAAEFLMPKWVFQAHARRQGWNKESMEDPCVVYQMALRIGASYDATCRALNRHSIIDGSTREKLLRVERKRIKKSLLGDVAVENWHRDVWLLTERDEGTVIEGQPEDCFVLRLRERSSAGYVWNFKSLQEAGFAILRDTRDIPSPETAIGGVVSRLLTLRRDEPDLGELSVEQRRPWLKTGAPLSKFQLKYDLLGKEIGMPRAVRRQLTAA</sequence>
<dbReference type="EMBL" id="VTTN01000018">
    <property type="protein sequence ID" value="KAA0591993.1"/>
    <property type="molecule type" value="Genomic_DNA"/>
</dbReference>